<dbReference type="GO" id="GO:0008412">
    <property type="term" value="F:4-hydroxybenzoate polyprenyltransferase activity"/>
    <property type="evidence" value="ECO:0007669"/>
    <property type="project" value="UniProtKB-EC"/>
</dbReference>
<reference evidence="1" key="1">
    <citation type="submission" date="2018-06" db="EMBL/GenBank/DDBJ databases">
        <authorList>
            <person name="Zhirakovskaya E."/>
        </authorList>
    </citation>
    <scope>NUCLEOTIDE SEQUENCE</scope>
</reference>
<accession>A0A3B0RK79</accession>
<name>A0A3B0RK79_9ZZZZ</name>
<dbReference type="EC" id="2.5.1.39" evidence="1"/>
<dbReference type="EMBL" id="UOEF01000069">
    <property type="protein sequence ID" value="VAV89176.1"/>
    <property type="molecule type" value="Genomic_DNA"/>
</dbReference>
<gene>
    <name evidence="1" type="ORF">MNBD_ALPHA04-1446</name>
</gene>
<keyword evidence="1" id="KW-0808">Transferase</keyword>
<sequence length="43" mass="4742">MHLIWQVGTLNSVDGEDALNKFRSNRFAGFLMFLACLVLGQAG</sequence>
<dbReference type="AlphaFoldDB" id="A0A3B0RK79"/>
<proteinExistence type="predicted"/>
<evidence type="ECO:0000313" key="1">
    <source>
        <dbReference type="EMBL" id="VAV89176.1"/>
    </source>
</evidence>
<organism evidence="1">
    <name type="scientific">hydrothermal vent metagenome</name>
    <dbReference type="NCBI Taxonomy" id="652676"/>
    <lineage>
        <taxon>unclassified sequences</taxon>
        <taxon>metagenomes</taxon>
        <taxon>ecological metagenomes</taxon>
    </lineage>
</organism>
<protein>
    <submittedName>
        <fullName evidence="1">4-hydroxybenzoate polyprenyltransferase</fullName>
        <ecNumber evidence="1">2.5.1.39</ecNumber>
    </submittedName>
</protein>